<keyword evidence="3 7" id="KW-0732">Signal</keyword>
<evidence type="ECO:0000313" key="9">
    <source>
        <dbReference type="EMBL" id="EOH93678.1"/>
    </source>
</evidence>
<feature type="compositionally biased region" description="Low complexity" evidence="5">
    <location>
        <begin position="761"/>
        <end position="788"/>
    </location>
</feature>
<name>R2QEK4_9ENTE</name>
<evidence type="ECO:0000256" key="6">
    <source>
        <dbReference type="SAM" id="Phobius"/>
    </source>
</evidence>
<dbReference type="RefSeq" id="WP_010757364.1">
    <property type="nucleotide sequence ID" value="NZ_ASWD01000001.1"/>
</dbReference>
<keyword evidence="10" id="KW-1185">Reference proteome</keyword>
<dbReference type="PROSITE" id="PS50847">
    <property type="entry name" value="GRAM_POS_ANCHORING"/>
    <property type="match status" value="1"/>
</dbReference>
<keyword evidence="4" id="KW-0572">Peptidoglycan-anchor</keyword>
<reference evidence="9 10" key="1">
    <citation type="submission" date="2013-02" db="EMBL/GenBank/DDBJ databases">
        <title>The Genome Sequence of Enterococcus pallens BAA-351.</title>
        <authorList>
            <consortium name="The Broad Institute Genome Sequencing Platform"/>
            <consortium name="The Broad Institute Genome Sequencing Center for Infectious Disease"/>
            <person name="Earl A.M."/>
            <person name="Gilmore M.S."/>
            <person name="Lebreton F."/>
            <person name="Walker B."/>
            <person name="Young S.K."/>
            <person name="Zeng Q."/>
            <person name="Gargeya S."/>
            <person name="Fitzgerald M."/>
            <person name="Haas B."/>
            <person name="Abouelleil A."/>
            <person name="Alvarado L."/>
            <person name="Arachchi H.M."/>
            <person name="Berlin A.M."/>
            <person name="Chapman S.B."/>
            <person name="Dewar J."/>
            <person name="Goldberg J."/>
            <person name="Griggs A."/>
            <person name="Gujja S."/>
            <person name="Hansen M."/>
            <person name="Howarth C."/>
            <person name="Imamovic A."/>
            <person name="Larimer J."/>
            <person name="McCowan C."/>
            <person name="Murphy C."/>
            <person name="Neiman D."/>
            <person name="Pearson M."/>
            <person name="Priest M."/>
            <person name="Roberts A."/>
            <person name="Saif S."/>
            <person name="Shea T."/>
            <person name="Sisk P."/>
            <person name="Sykes S."/>
            <person name="Wortman J."/>
            <person name="Nusbaum C."/>
            <person name="Birren B."/>
        </authorList>
    </citation>
    <scope>NUCLEOTIDE SEQUENCE [LARGE SCALE GENOMIC DNA]</scope>
    <source>
        <strain evidence="9 10">ATCC BAA-351</strain>
    </source>
</reference>
<feature type="domain" description="Gram-positive cocci surface proteins LPxTG" evidence="8">
    <location>
        <begin position="845"/>
        <end position="880"/>
    </location>
</feature>
<accession>R2QEK4</accession>
<comment type="caution">
    <text evidence="9">The sequence shown here is derived from an EMBL/GenBank/DDBJ whole genome shotgun (WGS) entry which is preliminary data.</text>
</comment>
<keyword evidence="6" id="KW-0812">Transmembrane</keyword>
<feature type="compositionally biased region" description="Acidic residues" evidence="5">
    <location>
        <begin position="134"/>
        <end position="144"/>
    </location>
</feature>
<protein>
    <submittedName>
        <fullName evidence="9">LPXTG-domain-containing protein cell wall anchor domain</fullName>
    </submittedName>
</protein>
<feature type="region of interest" description="Disordered" evidence="5">
    <location>
        <begin position="740"/>
        <end position="825"/>
    </location>
</feature>
<dbReference type="PATRIC" id="fig|1158607.3.peg.2351"/>
<feature type="transmembrane region" description="Helical" evidence="6">
    <location>
        <begin position="854"/>
        <end position="873"/>
    </location>
</feature>
<evidence type="ECO:0000256" key="1">
    <source>
        <dbReference type="ARBA" id="ARBA00022512"/>
    </source>
</evidence>
<proteinExistence type="predicted"/>
<evidence type="ECO:0000256" key="7">
    <source>
        <dbReference type="SAM" id="SignalP"/>
    </source>
</evidence>
<feature type="compositionally biased region" description="Polar residues" evidence="5">
    <location>
        <begin position="121"/>
        <end position="132"/>
    </location>
</feature>
<evidence type="ECO:0000256" key="2">
    <source>
        <dbReference type="ARBA" id="ARBA00022525"/>
    </source>
</evidence>
<organism evidence="9 10">
    <name type="scientific">Enterococcus pallens ATCC BAA-351</name>
    <dbReference type="NCBI Taxonomy" id="1158607"/>
    <lineage>
        <taxon>Bacteria</taxon>
        <taxon>Bacillati</taxon>
        <taxon>Bacillota</taxon>
        <taxon>Bacilli</taxon>
        <taxon>Lactobacillales</taxon>
        <taxon>Enterococcaceae</taxon>
        <taxon>Enterococcus</taxon>
    </lineage>
</organism>
<dbReference type="AlphaFoldDB" id="R2QEK4"/>
<dbReference type="HOGENOM" id="CLU_326996_0_0_9"/>
<sequence>MKNTRMMRYHKKKIVQNKRNKCFYQVTTVVTLLCPMVLGSVSVMAEEVTPVEATAETADLTGNTLLNPDPAPLEAPAVQEPEAKPETPEVSVIEEAEAEVSTSESNAAQEVVVAEPAEQESITSDTATVQVQENEFEPEEETEENAPKVGMVNVILWCADNKNNTLYEQTFQVPVNESKTITAPEIAGYTVATTFPAINDPHSMVTTDYQNKAYTVTPGGVEMNEAIRIQFNYRKIVPKNYSATFRTTETPPYISSNGESYSFNIYDEDGWEVGYISCTFPNEDSDEFYWYAWDYDSDYPVEGTGGRNGQPIIYEIGDAKYNVTLIVDQRAPVTYSTISFAVEGNGLLSDANPIERKTGYYLSYDELPTVTPAAGHRFVGWRTENQEWLAGHGTEIRQDITLTAVFEAGELDWSKYDASLADYEAYVQLKDIYDHFQWWSDWEAWNSIYQDYLEIRNRTDISQKEIDLLSQPLGGMHLNFIDHYFMYGEKIQHRIKEIFDSLQDIYQDTTSYTSASKQLFDQEYLNTKTLLEQETKDHGAYERELFTAYQGMVDARRNLVRNDGTKSLTGINLVPYPGMSFDGELAPFSSFMMQLYYSDGTYENLYLNKNDYIISTGNDQDIITDEGIIFHGEGRRDISVIRQGYKTGSGYSVVKREDPAEDFSKAKEAMNQFNGLKEADYTPESWKKMQQILADQAIGETPVNEFLQAIIDGTYPEEVSQSWLDWLTETLQTAMSELVKKDDSGNNGNNGNSGNNGSGNNGSNNGNNSGAGNNGGTNNNAGNANNNGTKDKDTNSDNKNADDGGQNNSAPKNTGKESNNGKVKTVNVDKYSHVNTQGATETKGLPQTGEKGSFVLSLIGISTLGVALAGAFLKSRKKFD</sequence>
<feature type="signal peptide" evidence="7">
    <location>
        <begin position="1"/>
        <end position="45"/>
    </location>
</feature>
<evidence type="ECO:0000259" key="8">
    <source>
        <dbReference type="PROSITE" id="PS50847"/>
    </source>
</evidence>
<feature type="chain" id="PRO_5004354659" evidence="7">
    <location>
        <begin position="46"/>
        <end position="880"/>
    </location>
</feature>
<evidence type="ECO:0000313" key="10">
    <source>
        <dbReference type="Proteomes" id="UP000013782"/>
    </source>
</evidence>
<keyword evidence="6" id="KW-0472">Membrane</keyword>
<feature type="compositionally biased region" description="Basic and acidic residues" evidence="5">
    <location>
        <begin position="789"/>
        <end position="802"/>
    </location>
</feature>
<keyword evidence="6" id="KW-1133">Transmembrane helix</keyword>
<keyword evidence="2" id="KW-0964">Secreted</keyword>
<dbReference type="InterPro" id="IPR019931">
    <property type="entry name" value="LPXTG_anchor"/>
</dbReference>
<dbReference type="Proteomes" id="UP000013782">
    <property type="component" value="Unassembled WGS sequence"/>
</dbReference>
<dbReference type="EMBL" id="AJAQ01000016">
    <property type="protein sequence ID" value="EOH93678.1"/>
    <property type="molecule type" value="Genomic_DNA"/>
</dbReference>
<dbReference type="OrthoDB" id="2241866at2"/>
<feature type="compositionally biased region" description="Polar residues" evidence="5">
    <location>
        <begin position="805"/>
        <end position="822"/>
    </location>
</feature>
<dbReference type="NCBIfam" id="TIGR01167">
    <property type="entry name" value="LPXTG_anchor"/>
    <property type="match status" value="1"/>
</dbReference>
<keyword evidence="1" id="KW-0134">Cell wall</keyword>
<evidence type="ECO:0000256" key="4">
    <source>
        <dbReference type="ARBA" id="ARBA00023088"/>
    </source>
</evidence>
<feature type="region of interest" description="Disordered" evidence="5">
    <location>
        <begin position="61"/>
        <end position="147"/>
    </location>
</feature>
<gene>
    <name evidence="9" type="ORF">UAU_02374</name>
</gene>
<evidence type="ECO:0000256" key="3">
    <source>
        <dbReference type="ARBA" id="ARBA00022729"/>
    </source>
</evidence>
<evidence type="ECO:0000256" key="5">
    <source>
        <dbReference type="SAM" id="MobiDB-lite"/>
    </source>
</evidence>
<feature type="compositionally biased region" description="Low complexity" evidence="5">
    <location>
        <begin position="99"/>
        <end position="120"/>
    </location>
</feature>